<keyword evidence="4" id="KW-0274">FAD</keyword>
<keyword evidence="8" id="KW-1185">Reference proteome</keyword>
<dbReference type="InterPro" id="IPR050416">
    <property type="entry name" value="FAD-linked_Oxidoreductase"/>
</dbReference>
<dbReference type="Proteomes" id="UP000244893">
    <property type="component" value="Unassembled WGS sequence"/>
</dbReference>
<dbReference type="InterPro" id="IPR016167">
    <property type="entry name" value="FAD-bd_PCMH_sub1"/>
</dbReference>
<evidence type="ECO:0000256" key="2">
    <source>
        <dbReference type="ARBA" id="ARBA00005466"/>
    </source>
</evidence>
<dbReference type="InterPro" id="IPR006093">
    <property type="entry name" value="Oxy_OxRdtase_FAD_BS"/>
</dbReference>
<dbReference type="Gene3D" id="3.40.462.20">
    <property type="match status" value="1"/>
</dbReference>
<gene>
    <name evidence="7" type="ORF">DDQ50_12445</name>
</gene>
<dbReference type="PROSITE" id="PS51387">
    <property type="entry name" value="FAD_PCMH"/>
    <property type="match status" value="1"/>
</dbReference>
<dbReference type="GO" id="GO:0071949">
    <property type="term" value="F:FAD binding"/>
    <property type="evidence" value="ECO:0007669"/>
    <property type="project" value="InterPro"/>
</dbReference>
<dbReference type="Gene3D" id="3.30.465.10">
    <property type="match status" value="1"/>
</dbReference>
<organism evidence="7 8">
    <name type="scientific">Amnibacterium flavum</name>
    <dbReference type="NCBI Taxonomy" id="2173173"/>
    <lineage>
        <taxon>Bacteria</taxon>
        <taxon>Bacillati</taxon>
        <taxon>Actinomycetota</taxon>
        <taxon>Actinomycetes</taxon>
        <taxon>Micrococcales</taxon>
        <taxon>Microbacteriaceae</taxon>
        <taxon>Amnibacterium</taxon>
    </lineage>
</organism>
<evidence type="ECO:0000256" key="5">
    <source>
        <dbReference type="ARBA" id="ARBA00023002"/>
    </source>
</evidence>
<dbReference type="AlphaFoldDB" id="A0A2V1HPP9"/>
<comment type="similarity">
    <text evidence="2">Belongs to the oxygen-dependent FAD-linked oxidoreductase family.</text>
</comment>
<dbReference type="GO" id="GO:0016491">
    <property type="term" value="F:oxidoreductase activity"/>
    <property type="evidence" value="ECO:0007669"/>
    <property type="project" value="UniProtKB-KW"/>
</dbReference>
<dbReference type="SUPFAM" id="SSF56176">
    <property type="entry name" value="FAD-binding/transporter-associated domain-like"/>
    <property type="match status" value="1"/>
</dbReference>
<feature type="domain" description="FAD-binding PCMH-type" evidence="6">
    <location>
        <begin position="45"/>
        <end position="212"/>
    </location>
</feature>
<dbReference type="PANTHER" id="PTHR42973:SF39">
    <property type="entry name" value="FAD-BINDING PCMH-TYPE DOMAIN-CONTAINING PROTEIN"/>
    <property type="match status" value="1"/>
</dbReference>
<sequence length="468" mass="48232">MPTSTDTPILSDEQFDELAALLTGPLHRPGSDGYDLGAASWNVAVQSHPIAVVEAHSAEDVAATVRYAADHGIEVAVRATGHGAADPLDGVLLIRTGAMDELNVDEAGWARVGAGVTWGALFERATPLGLAPLSGSATTVGVVGYLTGGGLGPVARTFGVSADYVRAFDVVTGDGQRRRVSGTENFDLFWALRGGKGALGIVTAVELDLPRLSEIYGGALYFGAEDIAAVLHAWAEWAPDLPDAATTSVAIMRMPDAPFVPPPLAGKVTLAVRFAWVGDAEEAQRILAPLLAVATPVLGGIGDLPYSQIASIHADPVDPMPAADNGGLLREFPPDAVDALLRAAGPGADSVQVAVELRLLGGAIARTPTGPSAMGHRDAAVSLITIGIAAGPVAAVTAADSARIMAAMQPWSTGGSMPNFSSSADPVDVRRSYPQETLDRLVALSAIYDPRSVLRAARPVRAAAEMTR</sequence>
<dbReference type="InterPro" id="IPR016169">
    <property type="entry name" value="FAD-bd_PCMH_sub2"/>
</dbReference>
<evidence type="ECO:0000256" key="3">
    <source>
        <dbReference type="ARBA" id="ARBA00022630"/>
    </source>
</evidence>
<proteinExistence type="inferred from homology"/>
<dbReference type="Gene3D" id="3.30.43.10">
    <property type="entry name" value="Uridine Diphospho-n-acetylenolpyruvylglucosamine Reductase, domain 2"/>
    <property type="match status" value="1"/>
</dbReference>
<dbReference type="RefSeq" id="WP_116757016.1">
    <property type="nucleotide sequence ID" value="NZ_JBHUEX010000001.1"/>
</dbReference>
<name>A0A2V1HPP9_9MICO</name>
<evidence type="ECO:0000256" key="1">
    <source>
        <dbReference type="ARBA" id="ARBA00001974"/>
    </source>
</evidence>
<evidence type="ECO:0000256" key="4">
    <source>
        <dbReference type="ARBA" id="ARBA00022827"/>
    </source>
</evidence>
<evidence type="ECO:0000313" key="7">
    <source>
        <dbReference type="EMBL" id="PVZ94505.1"/>
    </source>
</evidence>
<dbReference type="OrthoDB" id="9775082at2"/>
<dbReference type="InterPro" id="IPR016166">
    <property type="entry name" value="FAD-bd_PCMH"/>
</dbReference>
<reference evidence="7 8" key="1">
    <citation type="submission" date="2018-05" db="EMBL/GenBank/DDBJ databases">
        <title>Amnibacterium sp. M8JJ-5, whole genome shotgun sequence.</title>
        <authorList>
            <person name="Tuo L."/>
        </authorList>
    </citation>
    <scope>NUCLEOTIDE SEQUENCE [LARGE SCALE GENOMIC DNA]</scope>
    <source>
        <strain evidence="7 8">M8JJ-5</strain>
    </source>
</reference>
<comment type="caution">
    <text evidence="7">The sequence shown here is derived from an EMBL/GenBank/DDBJ whole genome shotgun (WGS) entry which is preliminary data.</text>
</comment>
<dbReference type="PANTHER" id="PTHR42973">
    <property type="entry name" value="BINDING OXIDOREDUCTASE, PUTATIVE (AFU_ORTHOLOGUE AFUA_1G17690)-RELATED"/>
    <property type="match status" value="1"/>
</dbReference>
<dbReference type="EMBL" id="QEOP01000002">
    <property type="protein sequence ID" value="PVZ94505.1"/>
    <property type="molecule type" value="Genomic_DNA"/>
</dbReference>
<evidence type="ECO:0000259" key="6">
    <source>
        <dbReference type="PROSITE" id="PS51387"/>
    </source>
</evidence>
<dbReference type="Pfam" id="PF01565">
    <property type="entry name" value="FAD_binding_4"/>
    <property type="match status" value="1"/>
</dbReference>
<accession>A0A2V1HPP9</accession>
<dbReference type="InterPro" id="IPR036318">
    <property type="entry name" value="FAD-bd_PCMH-like_sf"/>
</dbReference>
<dbReference type="PROSITE" id="PS00862">
    <property type="entry name" value="OX2_COVAL_FAD"/>
    <property type="match status" value="1"/>
</dbReference>
<evidence type="ECO:0000313" key="8">
    <source>
        <dbReference type="Proteomes" id="UP000244893"/>
    </source>
</evidence>
<protein>
    <submittedName>
        <fullName evidence="7">FAD-linked oxidase</fullName>
    </submittedName>
</protein>
<keyword evidence="5" id="KW-0560">Oxidoreductase</keyword>
<comment type="cofactor">
    <cofactor evidence="1">
        <name>FAD</name>
        <dbReference type="ChEBI" id="CHEBI:57692"/>
    </cofactor>
</comment>
<keyword evidence="3" id="KW-0285">Flavoprotein</keyword>
<dbReference type="InterPro" id="IPR006094">
    <property type="entry name" value="Oxid_FAD_bind_N"/>
</dbReference>